<protein>
    <submittedName>
        <fullName evidence="1">Uncharacterized protein</fullName>
    </submittedName>
</protein>
<dbReference type="Proteomes" id="UP001187531">
    <property type="component" value="Unassembled WGS sequence"/>
</dbReference>
<dbReference type="AlphaFoldDB" id="A0AA88HGK5"/>
<dbReference type="EMBL" id="JAVRJZ010000017">
    <property type="protein sequence ID" value="KAK2709879.1"/>
    <property type="molecule type" value="Genomic_DNA"/>
</dbReference>
<dbReference type="GO" id="GO:0008237">
    <property type="term" value="F:metallopeptidase activity"/>
    <property type="evidence" value="ECO:0007669"/>
    <property type="project" value="InterPro"/>
</dbReference>
<proteinExistence type="predicted"/>
<dbReference type="Gene3D" id="3.40.390.10">
    <property type="entry name" value="Collagenase (Catalytic Domain)"/>
    <property type="match status" value="1"/>
</dbReference>
<gene>
    <name evidence="1" type="ORF">QYM36_013530</name>
</gene>
<evidence type="ECO:0000313" key="2">
    <source>
        <dbReference type="Proteomes" id="UP001187531"/>
    </source>
</evidence>
<evidence type="ECO:0000313" key="1">
    <source>
        <dbReference type="EMBL" id="KAK2709879.1"/>
    </source>
</evidence>
<reference evidence="1" key="1">
    <citation type="submission" date="2023-07" db="EMBL/GenBank/DDBJ databases">
        <title>Chromosome-level genome assembly of Artemia franciscana.</title>
        <authorList>
            <person name="Jo E."/>
        </authorList>
    </citation>
    <scope>NUCLEOTIDE SEQUENCE</scope>
    <source>
        <tissue evidence="1">Whole body</tissue>
    </source>
</reference>
<organism evidence="1 2">
    <name type="scientific">Artemia franciscana</name>
    <name type="common">Brine shrimp</name>
    <name type="synonym">Artemia sanfranciscana</name>
    <dbReference type="NCBI Taxonomy" id="6661"/>
    <lineage>
        <taxon>Eukaryota</taxon>
        <taxon>Metazoa</taxon>
        <taxon>Ecdysozoa</taxon>
        <taxon>Arthropoda</taxon>
        <taxon>Crustacea</taxon>
        <taxon>Branchiopoda</taxon>
        <taxon>Anostraca</taxon>
        <taxon>Artemiidae</taxon>
        <taxon>Artemia</taxon>
    </lineage>
</organism>
<dbReference type="InterPro" id="IPR024079">
    <property type="entry name" value="MetalloPept_cat_dom_sf"/>
</dbReference>
<keyword evidence="2" id="KW-1185">Reference proteome</keyword>
<accession>A0AA88HGK5</accession>
<comment type="caution">
    <text evidence="1">The sequence shown here is derived from an EMBL/GenBank/DDBJ whole genome shotgun (WGS) entry which is preliminary data.</text>
</comment>
<sequence length="441" mass="50785">MASGTKNVEIHSDYFGVFTIELKPVTGFVSHSLTIDEIQAEPDYVNAFDKENLYHGSVHEYKIKMVDTDRSVTPQSEIGTLDSSYAAFYLGSTPSIFGLFHTDSITSYSIEPLYIYNNQRGDRRFLLRSSRPVEFQKKHYRPEPNRPESCRVRRDDRRYNRWRINNMGITYAEECSRLDFLPTDLATKRSKYGSDEKYDKNTNVAPIHLHISHTMYATTIKTRDVLPYLATLMLPVYDGFRRSTFDSDDNNRPNVLLQLKHVTANHVAADKELLKLTKSPFSINEYLMEKKMNKGVSGFAMTIHPTFNTQDKSVKFAANPCSICNDDSTIVIMLNHCKEYNEPQEMWINSYYLMKAIGYQLCSKDDRSRDNSEARCRTTYAMGSLSEYKYFVENPFSECSRKEIWSKLNSGGSKCFATPGSMHVPENDTKNIKYVSNAKCH</sequence>
<name>A0AA88HGK5_ARTSF</name>